<evidence type="ECO:0000256" key="7">
    <source>
        <dbReference type="ARBA" id="ARBA00023136"/>
    </source>
</evidence>
<evidence type="ECO:0000256" key="6">
    <source>
        <dbReference type="ARBA" id="ARBA00023125"/>
    </source>
</evidence>
<keyword evidence="7 12" id="KW-0472">Membrane</keyword>
<reference evidence="14 15" key="1">
    <citation type="submission" date="2018-04" db="EMBL/GenBank/DDBJ databases">
        <authorList>
            <person name="Vogel A."/>
        </authorList>
    </citation>
    <scope>NUCLEOTIDE SEQUENCE [LARGE SCALE GENOMIC DNA]</scope>
</reference>
<evidence type="ECO:0000256" key="8">
    <source>
        <dbReference type="ARBA" id="ARBA00023159"/>
    </source>
</evidence>
<gene>
    <name evidence="14" type="ORF">CCAM_LOCUS7</name>
</gene>
<dbReference type="GO" id="GO:0005634">
    <property type="term" value="C:nucleus"/>
    <property type="evidence" value="ECO:0007669"/>
    <property type="project" value="UniProtKB-SubCell"/>
</dbReference>
<dbReference type="EMBL" id="OOIL02000001">
    <property type="protein sequence ID" value="VFQ58231.1"/>
    <property type="molecule type" value="Genomic_DNA"/>
</dbReference>
<accession>A0A484JXX9</accession>
<dbReference type="Pfam" id="PF02365">
    <property type="entry name" value="NAM"/>
    <property type="match status" value="1"/>
</dbReference>
<evidence type="ECO:0000259" key="13">
    <source>
        <dbReference type="PROSITE" id="PS51005"/>
    </source>
</evidence>
<keyword evidence="4 12" id="KW-1133">Transmembrane helix</keyword>
<dbReference type="AlphaFoldDB" id="A0A484JXX9"/>
<evidence type="ECO:0000256" key="2">
    <source>
        <dbReference type="ARBA" id="ARBA00004167"/>
    </source>
</evidence>
<evidence type="ECO:0000313" key="14">
    <source>
        <dbReference type="EMBL" id="VFQ58231.1"/>
    </source>
</evidence>
<keyword evidence="6" id="KW-0238">DNA-binding</keyword>
<dbReference type="OrthoDB" id="737278at2759"/>
<keyword evidence="3 12" id="KW-0812">Transmembrane</keyword>
<comment type="subcellular location">
    <subcellularLocation>
        <location evidence="2">Membrane</location>
        <topology evidence="2">Single-pass membrane protein</topology>
    </subcellularLocation>
    <subcellularLocation>
        <location evidence="1">Nucleus</location>
    </subcellularLocation>
</comment>
<keyword evidence="5" id="KW-0805">Transcription regulation</keyword>
<evidence type="ECO:0000256" key="12">
    <source>
        <dbReference type="SAM" id="Phobius"/>
    </source>
</evidence>
<protein>
    <recommendedName>
        <fullName evidence="13">NAC domain-containing protein</fullName>
    </recommendedName>
</protein>
<dbReference type="GO" id="GO:0006355">
    <property type="term" value="P:regulation of DNA-templated transcription"/>
    <property type="evidence" value="ECO:0007669"/>
    <property type="project" value="InterPro"/>
</dbReference>
<dbReference type="InterPro" id="IPR003441">
    <property type="entry name" value="NAC-dom"/>
</dbReference>
<evidence type="ECO:0000256" key="10">
    <source>
        <dbReference type="ARBA" id="ARBA00023242"/>
    </source>
</evidence>
<evidence type="ECO:0000256" key="3">
    <source>
        <dbReference type="ARBA" id="ARBA00022692"/>
    </source>
</evidence>
<organism evidence="14 15">
    <name type="scientific">Cuscuta campestris</name>
    <dbReference type="NCBI Taxonomy" id="132261"/>
    <lineage>
        <taxon>Eukaryota</taxon>
        <taxon>Viridiplantae</taxon>
        <taxon>Streptophyta</taxon>
        <taxon>Embryophyta</taxon>
        <taxon>Tracheophyta</taxon>
        <taxon>Spermatophyta</taxon>
        <taxon>Magnoliopsida</taxon>
        <taxon>eudicotyledons</taxon>
        <taxon>Gunneridae</taxon>
        <taxon>Pentapetalae</taxon>
        <taxon>asterids</taxon>
        <taxon>lamiids</taxon>
        <taxon>Solanales</taxon>
        <taxon>Convolvulaceae</taxon>
        <taxon>Cuscuteae</taxon>
        <taxon>Cuscuta</taxon>
        <taxon>Cuscuta subgen. Grammica</taxon>
        <taxon>Cuscuta sect. Cleistogrammica</taxon>
    </lineage>
</organism>
<dbReference type="GO" id="GO:0000976">
    <property type="term" value="F:transcription cis-regulatory region binding"/>
    <property type="evidence" value="ECO:0007669"/>
    <property type="project" value="UniProtKB-ARBA"/>
</dbReference>
<feature type="region of interest" description="Disordered" evidence="11">
    <location>
        <begin position="484"/>
        <end position="505"/>
    </location>
</feature>
<feature type="transmembrane region" description="Helical" evidence="12">
    <location>
        <begin position="552"/>
        <end position="574"/>
    </location>
</feature>
<evidence type="ECO:0000256" key="11">
    <source>
        <dbReference type="SAM" id="MobiDB-lite"/>
    </source>
</evidence>
<proteinExistence type="predicted"/>
<name>A0A484JXX9_9ASTE</name>
<keyword evidence="8" id="KW-0010">Activator</keyword>
<evidence type="ECO:0000256" key="4">
    <source>
        <dbReference type="ARBA" id="ARBA00022989"/>
    </source>
</evidence>
<dbReference type="FunFam" id="2.170.150.80:FF:000002">
    <property type="entry name" value="Nac domain-containing protein 86"/>
    <property type="match status" value="1"/>
</dbReference>
<evidence type="ECO:0000313" key="15">
    <source>
        <dbReference type="Proteomes" id="UP000595140"/>
    </source>
</evidence>
<keyword evidence="15" id="KW-1185">Reference proteome</keyword>
<dbReference type="InterPro" id="IPR036093">
    <property type="entry name" value="NAC_dom_sf"/>
</dbReference>
<dbReference type="PANTHER" id="PTHR31744">
    <property type="entry name" value="PROTEIN CUP-SHAPED COTYLEDON 2-RELATED"/>
    <property type="match status" value="1"/>
</dbReference>
<feature type="domain" description="NAC" evidence="13">
    <location>
        <begin position="18"/>
        <end position="169"/>
    </location>
</feature>
<keyword evidence="9" id="KW-0804">Transcription</keyword>
<dbReference type="GO" id="GO:0016020">
    <property type="term" value="C:membrane"/>
    <property type="evidence" value="ECO:0007669"/>
    <property type="project" value="UniProtKB-SubCell"/>
</dbReference>
<dbReference type="Proteomes" id="UP000595140">
    <property type="component" value="Unassembled WGS sequence"/>
</dbReference>
<dbReference type="SUPFAM" id="SSF101941">
    <property type="entry name" value="NAC domain"/>
    <property type="match status" value="1"/>
</dbReference>
<dbReference type="Gene3D" id="2.170.150.80">
    <property type="entry name" value="NAC domain"/>
    <property type="match status" value="1"/>
</dbReference>
<evidence type="ECO:0000256" key="1">
    <source>
        <dbReference type="ARBA" id="ARBA00004123"/>
    </source>
</evidence>
<keyword evidence="10" id="KW-0539">Nucleus</keyword>
<evidence type="ECO:0000256" key="9">
    <source>
        <dbReference type="ARBA" id="ARBA00023163"/>
    </source>
</evidence>
<sequence length="575" mass="63875">MAVLKVERVAELPPLQSLPVGYRFRPTDVELVDHYLKMKITGSEAEVCVIREVDICKHEPWDLPDMSVVESHDNEWFFFCPKDRKYQNGQRLNRATERGYWKATGKDRTISSRKGKKVGMKKTLVYYTGRAPEGKRTHWVIHEYRATEKAFDGTLPGQAPFVLCRLFKKPELKQDGCAEASNSDEVRSLAEEEPCEGVTPMIMSQHIITHPLTPEKSSVDEAPSGAIFAIDSNSNSCIADSKEDQVLDITSFPADPELEALKYICDPSAEPIFSPPYTMPEFGSAYNLYGDVTNGIIMNNNDIQFLYGTKVFDPNEFLNMAPPPALVSSDGESEAEVTQQLENGSFLQTEVVGFQNELFAPNNQEAIPPRQVNYIANPYFGTYTTPTIGSDNENWNLDLVNNNYYEDGALSSVCSGIGVPEMVYCQPESAANNGGISRPRIKVRSRQVQNQQGDQQTTGQGCAPRRIRFQKKVHVVPVQCLRPRDSDQAESAHSEITNDNTSSREEACTATKVKNVIFEGCRKDNQGAAGSTKARDGRMLFTRLRSASSATFMPNLLVAASLLVVLVSGLVCFCL</sequence>
<feature type="compositionally biased region" description="Basic and acidic residues" evidence="11">
    <location>
        <begin position="484"/>
        <end position="493"/>
    </location>
</feature>
<dbReference type="PROSITE" id="PS51005">
    <property type="entry name" value="NAC"/>
    <property type="match status" value="1"/>
</dbReference>
<evidence type="ECO:0000256" key="5">
    <source>
        <dbReference type="ARBA" id="ARBA00023015"/>
    </source>
</evidence>
<dbReference type="PANTHER" id="PTHR31744:SF216">
    <property type="entry name" value="NAC TRANSCRIPTION FACTOR"/>
    <property type="match status" value="1"/>
</dbReference>